<dbReference type="AlphaFoldDB" id="A0A523YN89"/>
<evidence type="ECO:0000313" key="2">
    <source>
        <dbReference type="EMBL" id="TET92953.1"/>
    </source>
</evidence>
<sequence>AKCIKCGLCLDNCKFEAVIVS</sequence>
<organism evidence="2 3">
    <name type="scientific">Aerophobetes bacterium</name>
    <dbReference type="NCBI Taxonomy" id="2030807"/>
    <lineage>
        <taxon>Bacteria</taxon>
        <taxon>Candidatus Aerophobota</taxon>
    </lineage>
</organism>
<gene>
    <name evidence="2" type="ORF">E3J33_02815</name>
</gene>
<feature type="domain" description="4Fe-4S ferredoxin-type" evidence="1">
    <location>
        <begin position="1"/>
        <end position="21"/>
    </location>
</feature>
<dbReference type="Proteomes" id="UP000316925">
    <property type="component" value="Unassembled WGS sequence"/>
</dbReference>
<evidence type="ECO:0000313" key="3">
    <source>
        <dbReference type="Proteomes" id="UP000316925"/>
    </source>
</evidence>
<feature type="non-terminal residue" evidence="2">
    <location>
        <position position="1"/>
    </location>
</feature>
<dbReference type="InterPro" id="IPR017896">
    <property type="entry name" value="4Fe4S_Fe-S-bd"/>
</dbReference>
<protein>
    <recommendedName>
        <fullName evidence="1">4Fe-4S ferredoxin-type domain-containing protein</fullName>
    </recommendedName>
</protein>
<proteinExistence type="predicted"/>
<dbReference type="PROSITE" id="PS51379">
    <property type="entry name" value="4FE4S_FER_2"/>
    <property type="match status" value="1"/>
</dbReference>
<name>A0A523YN89_UNCAE</name>
<dbReference type="Pfam" id="PF00037">
    <property type="entry name" value="Fer4"/>
    <property type="match status" value="1"/>
</dbReference>
<dbReference type="EMBL" id="SOIJ01000159">
    <property type="protein sequence ID" value="TET92953.1"/>
    <property type="molecule type" value="Genomic_DNA"/>
</dbReference>
<comment type="caution">
    <text evidence="2">The sequence shown here is derived from an EMBL/GenBank/DDBJ whole genome shotgun (WGS) entry which is preliminary data.</text>
</comment>
<reference evidence="2 3" key="1">
    <citation type="submission" date="2019-03" db="EMBL/GenBank/DDBJ databases">
        <title>Metabolic potential of uncultured bacteria and archaea associated with petroleum seepage in deep-sea sediments.</title>
        <authorList>
            <person name="Dong X."/>
            <person name="Hubert C."/>
        </authorList>
    </citation>
    <scope>NUCLEOTIDE SEQUENCE [LARGE SCALE GENOMIC DNA]</scope>
    <source>
        <strain evidence="2">E29_bin28</strain>
    </source>
</reference>
<evidence type="ECO:0000259" key="1">
    <source>
        <dbReference type="PROSITE" id="PS51379"/>
    </source>
</evidence>
<accession>A0A523YN89</accession>